<feature type="active site" description="Charge relay system" evidence="4 5">
    <location>
        <position position="124"/>
    </location>
</feature>
<dbReference type="Pfam" id="PF00082">
    <property type="entry name" value="Peptidase_S8"/>
    <property type="match status" value="1"/>
</dbReference>
<comment type="caution">
    <text evidence="8">The sequence shown here is derived from an EMBL/GenBank/DDBJ whole genome shotgun (WGS) entry which is preliminary data.</text>
</comment>
<dbReference type="PROSITE" id="PS00138">
    <property type="entry name" value="SUBTILASE_SER"/>
    <property type="match status" value="1"/>
</dbReference>
<sequence>MSFNSGADAGLIDDLITRYDLELVSVSNGFYTVRTYTRDGVKLAAELQEDPAVALAEPDLITPRNLLNFLPDDLMLARQWHLENRGEIDGNTAGLKAKADARVVDAWRKLGNLGSAEAVIAVIDDGFDLAHPDLAEKAVHPHDFIRGDDNVAPEPDLFAPIAGDWHGTACAGVAAGKPGGGQIVGAAPNAAIMPLRMTDHLSTLNVAKWFDYASDNGAWVVSCSWNAEAKVFPLPTRIAQAIHRCATEGRGGKGAVVVFAAGNSGKDVNDPPRTQNGFAIHPDVLAVAACTSLDRRASYSEKGREIAVCAPSAGRGGLGITTSDVTGTYIDSTGTERSRGYKPGDYHNDFEGTSSACPLVAGICSLVLSANPRLTAAEVRDIIRTSARRIGSDADYVNGHSPEYGHGCVDAEAAVTRALEVAASEGLLIADLGSGPGTG</sequence>
<keyword evidence="2 5" id="KW-0378">Hydrolase</keyword>
<dbReference type="PROSITE" id="PS00137">
    <property type="entry name" value="SUBTILASE_HIS"/>
    <property type="match status" value="1"/>
</dbReference>
<dbReference type="Proteomes" id="UP000016566">
    <property type="component" value="Unassembled WGS sequence"/>
</dbReference>
<name>U2Z8W2_9RHOB</name>
<dbReference type="InterPro" id="IPR023827">
    <property type="entry name" value="Peptidase_S8_Asp-AS"/>
</dbReference>
<dbReference type="PANTHER" id="PTHR42884">
    <property type="entry name" value="PROPROTEIN CONVERTASE SUBTILISIN/KEXIN-RELATED"/>
    <property type="match status" value="1"/>
</dbReference>
<dbReference type="PRINTS" id="PR00723">
    <property type="entry name" value="SUBTILISIN"/>
</dbReference>
<comment type="similarity">
    <text evidence="5 6">Belongs to the peptidase S8 family.</text>
</comment>
<dbReference type="eggNOG" id="COG1404">
    <property type="taxonomic scope" value="Bacteria"/>
</dbReference>
<evidence type="ECO:0000313" key="9">
    <source>
        <dbReference type="Proteomes" id="UP000016566"/>
    </source>
</evidence>
<keyword evidence="9" id="KW-1185">Reference proteome</keyword>
<accession>U2Z8W2</accession>
<dbReference type="InterPro" id="IPR000209">
    <property type="entry name" value="Peptidase_S8/S53_dom"/>
</dbReference>
<dbReference type="GO" id="GO:0016020">
    <property type="term" value="C:membrane"/>
    <property type="evidence" value="ECO:0007669"/>
    <property type="project" value="TreeGrafter"/>
</dbReference>
<evidence type="ECO:0000256" key="1">
    <source>
        <dbReference type="ARBA" id="ARBA00022670"/>
    </source>
</evidence>
<keyword evidence="3 5" id="KW-0720">Serine protease</keyword>
<evidence type="ECO:0000256" key="2">
    <source>
        <dbReference type="ARBA" id="ARBA00022801"/>
    </source>
</evidence>
<reference evidence="8" key="1">
    <citation type="journal article" date="2013" name="Genome Announc.">
        <title>Draft Genome Sequence of Loktanella cinnabarina LL-001T, Isolated from Deep-Sea Floor Sediment.</title>
        <authorList>
            <person name="Nishi S."/>
            <person name="Tsubouchi T."/>
            <person name="Takaki Y."/>
            <person name="Koyanagi R."/>
            <person name="Satoh N."/>
            <person name="Maruyama T."/>
            <person name="Hatada Y."/>
        </authorList>
    </citation>
    <scope>NUCLEOTIDE SEQUENCE [LARGE SCALE GENOMIC DNA]</scope>
    <source>
        <strain evidence="8">LL-001</strain>
    </source>
</reference>
<evidence type="ECO:0000256" key="6">
    <source>
        <dbReference type="RuleBase" id="RU003355"/>
    </source>
</evidence>
<keyword evidence="1 5" id="KW-0645">Protease</keyword>
<dbReference type="GO" id="GO:0004252">
    <property type="term" value="F:serine-type endopeptidase activity"/>
    <property type="evidence" value="ECO:0007669"/>
    <property type="project" value="UniProtKB-UniRule"/>
</dbReference>
<dbReference type="PROSITE" id="PS51892">
    <property type="entry name" value="SUBTILASE"/>
    <property type="match status" value="1"/>
</dbReference>
<dbReference type="Gene3D" id="3.40.50.200">
    <property type="entry name" value="Peptidase S8/S53 domain"/>
    <property type="match status" value="1"/>
</dbReference>
<dbReference type="STRING" id="1337093.MBELCI_3549"/>
<feature type="active site" description="Charge relay system" evidence="4 5">
    <location>
        <position position="166"/>
    </location>
</feature>
<evidence type="ECO:0000313" key="8">
    <source>
        <dbReference type="EMBL" id="GAD57497.1"/>
    </source>
</evidence>
<dbReference type="AlphaFoldDB" id="U2Z8W2"/>
<evidence type="ECO:0000256" key="4">
    <source>
        <dbReference type="PIRSR" id="PIRSR615500-1"/>
    </source>
</evidence>
<dbReference type="SUPFAM" id="SSF52743">
    <property type="entry name" value="Subtilisin-like"/>
    <property type="match status" value="1"/>
</dbReference>
<dbReference type="InterPro" id="IPR036852">
    <property type="entry name" value="Peptidase_S8/S53_dom_sf"/>
</dbReference>
<dbReference type="InterPro" id="IPR023828">
    <property type="entry name" value="Peptidase_S8_Ser-AS"/>
</dbReference>
<feature type="domain" description="Peptidase S8/S53" evidence="7">
    <location>
        <begin position="117"/>
        <end position="407"/>
    </location>
</feature>
<dbReference type="EMBL" id="BATB01000096">
    <property type="protein sequence ID" value="GAD57497.1"/>
    <property type="molecule type" value="Genomic_DNA"/>
</dbReference>
<dbReference type="GO" id="GO:0016485">
    <property type="term" value="P:protein processing"/>
    <property type="evidence" value="ECO:0007669"/>
    <property type="project" value="TreeGrafter"/>
</dbReference>
<dbReference type="PROSITE" id="PS00136">
    <property type="entry name" value="SUBTILASE_ASP"/>
    <property type="match status" value="1"/>
</dbReference>
<dbReference type="InterPro" id="IPR015500">
    <property type="entry name" value="Peptidase_S8_subtilisin-rel"/>
</dbReference>
<evidence type="ECO:0000259" key="7">
    <source>
        <dbReference type="Pfam" id="PF00082"/>
    </source>
</evidence>
<evidence type="ECO:0000256" key="3">
    <source>
        <dbReference type="ARBA" id="ARBA00022825"/>
    </source>
</evidence>
<dbReference type="InterPro" id="IPR022398">
    <property type="entry name" value="Peptidase_S8_His-AS"/>
</dbReference>
<feature type="active site" description="Charge relay system" evidence="4 5">
    <location>
        <position position="354"/>
    </location>
</feature>
<organism evidence="8 9">
    <name type="scientific">Limimaricola cinnabarinus LL-001</name>
    <dbReference type="NCBI Taxonomy" id="1337093"/>
    <lineage>
        <taxon>Bacteria</taxon>
        <taxon>Pseudomonadati</taxon>
        <taxon>Pseudomonadota</taxon>
        <taxon>Alphaproteobacteria</taxon>
        <taxon>Rhodobacterales</taxon>
        <taxon>Paracoccaceae</taxon>
        <taxon>Limimaricola</taxon>
    </lineage>
</organism>
<proteinExistence type="inferred from homology"/>
<dbReference type="PANTHER" id="PTHR42884:SF14">
    <property type="entry name" value="NEUROENDOCRINE CONVERTASE 1"/>
    <property type="match status" value="1"/>
</dbReference>
<protein>
    <submittedName>
        <fullName evidence="8">Calcium-dependent protease</fullName>
    </submittedName>
</protein>
<evidence type="ECO:0000256" key="5">
    <source>
        <dbReference type="PROSITE-ProRule" id="PRU01240"/>
    </source>
</evidence>
<gene>
    <name evidence="8" type="ORF">MBELCI_3549</name>
</gene>